<accession>A0A4R3YE15</accession>
<comment type="caution">
    <text evidence="3">The sequence shown here is derived from an EMBL/GenBank/DDBJ whole genome shotgun (WGS) entry which is preliminary data.</text>
</comment>
<feature type="compositionally biased region" description="Polar residues" evidence="1">
    <location>
        <begin position="147"/>
        <end position="160"/>
    </location>
</feature>
<evidence type="ECO:0000313" key="4">
    <source>
        <dbReference type="Proteomes" id="UP000295367"/>
    </source>
</evidence>
<name>A0A4R3YE15_9PROT</name>
<keyword evidence="2" id="KW-1133">Transmembrane helix</keyword>
<protein>
    <submittedName>
        <fullName evidence="3">Uncharacterized protein</fullName>
    </submittedName>
</protein>
<evidence type="ECO:0000256" key="2">
    <source>
        <dbReference type="SAM" id="Phobius"/>
    </source>
</evidence>
<dbReference type="RefSeq" id="WP_124947935.1">
    <property type="nucleotide sequence ID" value="NZ_BHVT01000073.1"/>
</dbReference>
<feature type="region of interest" description="Disordered" evidence="1">
    <location>
        <begin position="135"/>
        <end position="160"/>
    </location>
</feature>
<dbReference type="EMBL" id="SMCO01000001">
    <property type="protein sequence ID" value="TCV90082.1"/>
    <property type="molecule type" value="Genomic_DNA"/>
</dbReference>
<dbReference type="Proteomes" id="UP000295367">
    <property type="component" value="Unassembled WGS sequence"/>
</dbReference>
<feature type="transmembrane region" description="Helical" evidence="2">
    <location>
        <begin position="54"/>
        <end position="71"/>
    </location>
</feature>
<organism evidence="3 4">
    <name type="scientific">Sulfurirhabdus autotrophica</name>
    <dbReference type="NCBI Taxonomy" id="1706046"/>
    <lineage>
        <taxon>Bacteria</taxon>
        <taxon>Pseudomonadati</taxon>
        <taxon>Pseudomonadota</taxon>
        <taxon>Betaproteobacteria</taxon>
        <taxon>Nitrosomonadales</taxon>
        <taxon>Sulfuricellaceae</taxon>
        <taxon>Sulfurirhabdus</taxon>
    </lineage>
</organism>
<evidence type="ECO:0000313" key="3">
    <source>
        <dbReference type="EMBL" id="TCV90082.1"/>
    </source>
</evidence>
<evidence type="ECO:0000256" key="1">
    <source>
        <dbReference type="SAM" id="MobiDB-lite"/>
    </source>
</evidence>
<gene>
    <name evidence="3" type="ORF">EDC63_10147</name>
</gene>
<dbReference type="AlphaFoldDB" id="A0A4R3YE15"/>
<keyword evidence="2" id="KW-0472">Membrane</keyword>
<keyword evidence="4" id="KW-1185">Reference proteome</keyword>
<sequence length="180" mass="20523">MHEAWKNLDLEGQGLQSANLRLVQLMKKRKVANSWLLLFPSGMHRAYLNDARTAWIYRILTLTIVTLFIIGHKLPALVILAGQIGFALYDIRWIEDRIASLNKQIRMQVYLKQGSAAPKDFKGRYTDDGLDDYLKTKEQERGGHTPINLSEQATSPSRVPSFAQQEAMLKELAKAKNKKD</sequence>
<dbReference type="OrthoDB" id="8560624at2"/>
<proteinExistence type="predicted"/>
<keyword evidence="2" id="KW-0812">Transmembrane</keyword>
<reference evidence="3 4" key="1">
    <citation type="submission" date="2019-03" db="EMBL/GenBank/DDBJ databases">
        <title>Genomic Encyclopedia of Type Strains, Phase IV (KMG-IV): sequencing the most valuable type-strain genomes for metagenomic binning, comparative biology and taxonomic classification.</title>
        <authorList>
            <person name="Goeker M."/>
        </authorList>
    </citation>
    <scope>NUCLEOTIDE SEQUENCE [LARGE SCALE GENOMIC DNA]</scope>
    <source>
        <strain evidence="3 4">DSM 100309</strain>
    </source>
</reference>